<dbReference type="Proteomes" id="UP000789706">
    <property type="component" value="Unassembled WGS sequence"/>
</dbReference>
<gene>
    <name evidence="2" type="ORF">DEBURN_LOCUS4914</name>
</gene>
<comment type="caution">
    <text evidence="2">The sequence shown here is derived from an EMBL/GenBank/DDBJ whole genome shotgun (WGS) entry which is preliminary data.</text>
</comment>
<sequence>MDSEEEEVQKAANVIREKKKLIVQAHRARKMMKNRPIMPRTAITKSINEMEKKLGELGLDTSEIRARSQTRKRKRSESVGDEIVRESSRVRSASESRDRSVSGMRDVKQKNESEKQKKLAQRKPNRFAKVGESDRKITSKKPKHLYSSKSTIGKKDWR</sequence>
<protein>
    <submittedName>
        <fullName evidence="2">4428_t:CDS:1</fullName>
    </submittedName>
</protein>
<evidence type="ECO:0000256" key="1">
    <source>
        <dbReference type="SAM" id="MobiDB-lite"/>
    </source>
</evidence>
<name>A0A9N8ZRP2_9GLOM</name>
<proteinExistence type="predicted"/>
<evidence type="ECO:0000313" key="2">
    <source>
        <dbReference type="EMBL" id="CAG8505751.1"/>
    </source>
</evidence>
<dbReference type="EMBL" id="CAJVPK010000404">
    <property type="protein sequence ID" value="CAG8505751.1"/>
    <property type="molecule type" value="Genomic_DNA"/>
</dbReference>
<keyword evidence="3" id="KW-1185">Reference proteome</keyword>
<dbReference type="OrthoDB" id="415015at2759"/>
<accession>A0A9N8ZRP2</accession>
<organism evidence="2 3">
    <name type="scientific">Diversispora eburnea</name>
    <dbReference type="NCBI Taxonomy" id="1213867"/>
    <lineage>
        <taxon>Eukaryota</taxon>
        <taxon>Fungi</taxon>
        <taxon>Fungi incertae sedis</taxon>
        <taxon>Mucoromycota</taxon>
        <taxon>Glomeromycotina</taxon>
        <taxon>Glomeromycetes</taxon>
        <taxon>Diversisporales</taxon>
        <taxon>Diversisporaceae</taxon>
        <taxon>Diversispora</taxon>
    </lineage>
</organism>
<feature type="region of interest" description="Disordered" evidence="1">
    <location>
        <begin position="58"/>
        <end position="158"/>
    </location>
</feature>
<feature type="compositionally biased region" description="Basic and acidic residues" evidence="1">
    <location>
        <begin position="76"/>
        <end position="117"/>
    </location>
</feature>
<evidence type="ECO:0000313" key="3">
    <source>
        <dbReference type="Proteomes" id="UP000789706"/>
    </source>
</evidence>
<dbReference type="AlphaFoldDB" id="A0A9N8ZRP2"/>
<reference evidence="2" key="1">
    <citation type="submission" date="2021-06" db="EMBL/GenBank/DDBJ databases">
        <authorList>
            <person name="Kallberg Y."/>
            <person name="Tangrot J."/>
            <person name="Rosling A."/>
        </authorList>
    </citation>
    <scope>NUCLEOTIDE SEQUENCE</scope>
    <source>
        <strain evidence="2">AZ414A</strain>
    </source>
</reference>